<proteinExistence type="predicted"/>
<dbReference type="PROSITE" id="PS50048">
    <property type="entry name" value="ZN2_CY6_FUNGAL_2"/>
    <property type="match status" value="1"/>
</dbReference>
<dbReference type="Gene3D" id="4.10.240.10">
    <property type="entry name" value="Zn(2)-C6 fungal-type DNA-binding domain"/>
    <property type="match status" value="1"/>
</dbReference>
<dbReference type="CDD" id="cd00067">
    <property type="entry name" value="GAL4"/>
    <property type="match status" value="1"/>
</dbReference>
<evidence type="ECO:0000313" key="4">
    <source>
        <dbReference type="Proteomes" id="UP000799291"/>
    </source>
</evidence>
<accession>A0A6G1J0F6</accession>
<dbReference type="EMBL" id="MU005582">
    <property type="protein sequence ID" value="KAF2683984.1"/>
    <property type="molecule type" value="Genomic_DNA"/>
</dbReference>
<dbReference type="GO" id="GO:0008270">
    <property type="term" value="F:zinc ion binding"/>
    <property type="evidence" value="ECO:0007669"/>
    <property type="project" value="InterPro"/>
</dbReference>
<evidence type="ECO:0000256" key="1">
    <source>
        <dbReference type="ARBA" id="ARBA00023242"/>
    </source>
</evidence>
<dbReference type="SUPFAM" id="SSF57701">
    <property type="entry name" value="Zn2/Cys6 DNA-binding domain"/>
    <property type="match status" value="1"/>
</dbReference>
<dbReference type="InterPro" id="IPR001138">
    <property type="entry name" value="Zn2Cys6_DnaBD"/>
</dbReference>
<evidence type="ECO:0000259" key="2">
    <source>
        <dbReference type="PROSITE" id="PS50048"/>
    </source>
</evidence>
<evidence type="ECO:0000313" key="3">
    <source>
        <dbReference type="EMBL" id="KAF2683984.1"/>
    </source>
</evidence>
<dbReference type="OrthoDB" id="4491390at2759"/>
<dbReference type="AlphaFoldDB" id="A0A6G1J0F6"/>
<dbReference type="GO" id="GO:0000981">
    <property type="term" value="F:DNA-binding transcription factor activity, RNA polymerase II-specific"/>
    <property type="evidence" value="ECO:0007669"/>
    <property type="project" value="InterPro"/>
</dbReference>
<protein>
    <recommendedName>
        <fullName evidence="2">Zn(2)-C6 fungal-type domain-containing protein</fullName>
    </recommendedName>
</protein>
<dbReference type="InterPro" id="IPR036864">
    <property type="entry name" value="Zn2-C6_fun-type_DNA-bd_sf"/>
</dbReference>
<feature type="domain" description="Zn(2)-C6 fungal-type" evidence="2">
    <location>
        <begin position="10"/>
        <end position="38"/>
    </location>
</feature>
<name>A0A6G1J0F6_9PLEO</name>
<dbReference type="PANTHER" id="PTHR38111">
    <property type="entry name" value="ZN(2)-C6 FUNGAL-TYPE DOMAIN-CONTAINING PROTEIN-RELATED"/>
    <property type="match status" value="1"/>
</dbReference>
<organism evidence="3 4">
    <name type="scientific">Lentithecium fluviatile CBS 122367</name>
    <dbReference type="NCBI Taxonomy" id="1168545"/>
    <lineage>
        <taxon>Eukaryota</taxon>
        <taxon>Fungi</taxon>
        <taxon>Dikarya</taxon>
        <taxon>Ascomycota</taxon>
        <taxon>Pezizomycotina</taxon>
        <taxon>Dothideomycetes</taxon>
        <taxon>Pleosporomycetidae</taxon>
        <taxon>Pleosporales</taxon>
        <taxon>Massarineae</taxon>
        <taxon>Lentitheciaceae</taxon>
        <taxon>Lentithecium</taxon>
    </lineage>
</organism>
<keyword evidence="4" id="KW-1185">Reference proteome</keyword>
<gene>
    <name evidence="3" type="ORF">K458DRAFT_389207</name>
</gene>
<sequence length="528" mass="58692">MLPESQRKGSCKPCRESNAQCDKKKPRCSECISSNKHCGGYDMGNIFINVNSTGPPPIWNRSQHAQKYLVLDLASQPAASHQYPETTASALPAASSAPVTPSYPSIEALTASMNAMAPPSLPPYTGPGGADPNELPAMVTRFLDLYYKRHEAHAQAFTPGNEHAGWRALLPSWIGQSPMLDSAIGALASSFVGMQCQDDTVVNQGRTMYLRTLQMAQQALPESDNSRWHLLATTLVMSSVELFLGNGGGPSQLTHIEGATQLLQSTINSTEFNELHAYILNQGLWEALSTRRNYAFSLDEYRQPVRHIYSAPRTNGIDLFFQWSETILPLPSILNVIDSLASSTTAVTSALSTLERIATLEQYLSPWSERLKATIQGPWTPPVAQVGADSVPFPLQFVSIEACTLYCLYWTSQLLLLEARQIIYPYLPAVISRHPESHTLQPQMTEYASFICRSVQFSTQDASYATTENMFLPLFIAASYYKRQGDEERRRWCMGEFTKIAVQQKIGFAAEMLDFVEQRLIVQEAYTF</sequence>
<reference evidence="3" key="1">
    <citation type="journal article" date="2020" name="Stud. Mycol.">
        <title>101 Dothideomycetes genomes: a test case for predicting lifestyles and emergence of pathogens.</title>
        <authorList>
            <person name="Haridas S."/>
            <person name="Albert R."/>
            <person name="Binder M."/>
            <person name="Bloem J."/>
            <person name="Labutti K."/>
            <person name="Salamov A."/>
            <person name="Andreopoulos B."/>
            <person name="Baker S."/>
            <person name="Barry K."/>
            <person name="Bills G."/>
            <person name="Bluhm B."/>
            <person name="Cannon C."/>
            <person name="Castanera R."/>
            <person name="Culley D."/>
            <person name="Daum C."/>
            <person name="Ezra D."/>
            <person name="Gonzalez J."/>
            <person name="Henrissat B."/>
            <person name="Kuo A."/>
            <person name="Liang C."/>
            <person name="Lipzen A."/>
            <person name="Lutzoni F."/>
            <person name="Magnuson J."/>
            <person name="Mondo S."/>
            <person name="Nolan M."/>
            <person name="Ohm R."/>
            <person name="Pangilinan J."/>
            <person name="Park H.-J."/>
            <person name="Ramirez L."/>
            <person name="Alfaro M."/>
            <person name="Sun H."/>
            <person name="Tritt A."/>
            <person name="Yoshinaga Y."/>
            <person name="Zwiers L.-H."/>
            <person name="Turgeon B."/>
            <person name="Goodwin S."/>
            <person name="Spatafora J."/>
            <person name="Crous P."/>
            <person name="Grigoriev I."/>
        </authorList>
    </citation>
    <scope>NUCLEOTIDE SEQUENCE</scope>
    <source>
        <strain evidence="3">CBS 122367</strain>
    </source>
</reference>
<dbReference type="InterPro" id="IPR053178">
    <property type="entry name" value="Osmoadaptation_assoc"/>
</dbReference>
<dbReference type="Pfam" id="PF00172">
    <property type="entry name" value="Zn_clus"/>
    <property type="match status" value="1"/>
</dbReference>
<dbReference type="Proteomes" id="UP000799291">
    <property type="component" value="Unassembled WGS sequence"/>
</dbReference>
<keyword evidence="1" id="KW-0539">Nucleus</keyword>